<dbReference type="InterPro" id="IPR055342">
    <property type="entry name" value="MreC_beta-barrel_core"/>
</dbReference>
<evidence type="ECO:0000256" key="1">
    <source>
        <dbReference type="ARBA" id="ARBA00009369"/>
    </source>
</evidence>
<evidence type="ECO:0000256" key="4">
    <source>
        <dbReference type="ARBA" id="ARBA00032089"/>
    </source>
</evidence>
<dbReference type="GO" id="GO:0008360">
    <property type="term" value="P:regulation of cell shape"/>
    <property type="evidence" value="ECO:0007669"/>
    <property type="project" value="UniProtKB-KW"/>
</dbReference>
<evidence type="ECO:0000313" key="9">
    <source>
        <dbReference type="Proteomes" id="UP000199318"/>
    </source>
</evidence>
<sequence length="295" mass="32723">MSPFFSNKKLIVLLVCIILLVALVGYSTSDRKTLTWPEQLVQDSVGTVQSAFSRPAHLVAGFFGNIQDIRNVYEENRILKSQLDDYASTQVELEELRRQNEELQGQLDLEEDLFDYTSRSALVIQRSPDRWNEQIGINKGSQNGIEENQAVMTSKGLIGKVDQVSQFSATVQLLSDTDVTNRISAIVSSDETIQGFIEGIDEETGHLRFSKIDMEADLEDGQTVSTSGLGGVFPAGLEIGEIVDYENDEYGLTKTAFVEPSAEFYHLDHVMIVDRSASALEEEIDPALTGEDDES</sequence>
<comment type="function">
    <text evidence="5">Involved in formation and maintenance of cell shape.</text>
</comment>
<keyword evidence="6" id="KW-0175">Coiled coil</keyword>
<protein>
    <recommendedName>
        <fullName evidence="2 5">Cell shape-determining protein MreC</fullName>
    </recommendedName>
    <alternativeName>
        <fullName evidence="4 5">Cell shape protein MreC</fullName>
    </alternativeName>
</protein>
<dbReference type="OrthoDB" id="9792313at2"/>
<dbReference type="PANTHER" id="PTHR34138">
    <property type="entry name" value="CELL SHAPE-DETERMINING PROTEIN MREC"/>
    <property type="match status" value="1"/>
</dbReference>
<evidence type="ECO:0000259" key="7">
    <source>
        <dbReference type="Pfam" id="PF04085"/>
    </source>
</evidence>
<evidence type="ECO:0000256" key="6">
    <source>
        <dbReference type="SAM" id="Coils"/>
    </source>
</evidence>
<evidence type="ECO:0000313" key="8">
    <source>
        <dbReference type="EMBL" id="SER67015.1"/>
    </source>
</evidence>
<dbReference type="GO" id="GO:0005886">
    <property type="term" value="C:plasma membrane"/>
    <property type="evidence" value="ECO:0007669"/>
    <property type="project" value="TreeGrafter"/>
</dbReference>
<dbReference type="InterPro" id="IPR042175">
    <property type="entry name" value="Cell/Rod_MreC_2"/>
</dbReference>
<feature type="coiled-coil region" evidence="6">
    <location>
        <begin position="79"/>
        <end position="113"/>
    </location>
</feature>
<dbReference type="Gene3D" id="2.40.10.340">
    <property type="entry name" value="Rod shape-determining protein MreC, domain 1"/>
    <property type="match status" value="1"/>
</dbReference>
<proteinExistence type="inferred from homology"/>
<dbReference type="InterPro" id="IPR007221">
    <property type="entry name" value="MreC"/>
</dbReference>
<evidence type="ECO:0000256" key="2">
    <source>
        <dbReference type="ARBA" id="ARBA00013855"/>
    </source>
</evidence>
<name>A0A1H9R3D1_9BACI</name>
<comment type="caution">
    <text evidence="8">The sequence shown here is derived from an EMBL/GenBank/DDBJ whole genome shotgun (WGS) entry which is preliminary data.</text>
</comment>
<evidence type="ECO:0000256" key="3">
    <source>
        <dbReference type="ARBA" id="ARBA00022960"/>
    </source>
</evidence>
<dbReference type="STRING" id="1464123.SAMN05444126_1049"/>
<keyword evidence="3 5" id="KW-0133">Cell shape</keyword>
<dbReference type="RefSeq" id="WP_093072042.1">
    <property type="nucleotide sequence ID" value="NZ_BJVE01000011.1"/>
</dbReference>
<dbReference type="Pfam" id="PF04085">
    <property type="entry name" value="MreC"/>
    <property type="match status" value="1"/>
</dbReference>
<dbReference type="EMBL" id="FOGV01000004">
    <property type="protein sequence ID" value="SER67015.1"/>
    <property type="molecule type" value="Genomic_DNA"/>
</dbReference>
<organism evidence="8 9">
    <name type="scientific">Salisediminibacterium halotolerans</name>
    <dbReference type="NCBI Taxonomy" id="517425"/>
    <lineage>
        <taxon>Bacteria</taxon>
        <taxon>Bacillati</taxon>
        <taxon>Bacillota</taxon>
        <taxon>Bacilli</taxon>
        <taxon>Bacillales</taxon>
        <taxon>Bacillaceae</taxon>
        <taxon>Salisediminibacterium</taxon>
    </lineage>
</organism>
<dbReference type="PIRSF" id="PIRSF038471">
    <property type="entry name" value="MreC"/>
    <property type="match status" value="1"/>
</dbReference>
<comment type="similarity">
    <text evidence="1 5">Belongs to the MreC family.</text>
</comment>
<evidence type="ECO:0000256" key="5">
    <source>
        <dbReference type="PIRNR" id="PIRNR038471"/>
    </source>
</evidence>
<reference evidence="9" key="1">
    <citation type="submission" date="2016-10" db="EMBL/GenBank/DDBJ databases">
        <authorList>
            <person name="de Groot N.N."/>
        </authorList>
    </citation>
    <scope>NUCLEOTIDE SEQUENCE [LARGE SCALE GENOMIC DNA]</scope>
    <source>
        <strain evidence="9">10nlg</strain>
    </source>
</reference>
<keyword evidence="9" id="KW-1185">Reference proteome</keyword>
<dbReference type="Gene3D" id="2.40.10.350">
    <property type="entry name" value="Rod shape-determining protein MreC, domain 2"/>
    <property type="match status" value="1"/>
</dbReference>
<dbReference type="Proteomes" id="UP000199318">
    <property type="component" value="Unassembled WGS sequence"/>
</dbReference>
<feature type="domain" description="Rod shape-determining protein MreC beta-barrel core" evidence="7">
    <location>
        <begin position="123"/>
        <end position="273"/>
    </location>
</feature>
<dbReference type="AlphaFoldDB" id="A0A1H9R3D1"/>
<dbReference type="NCBIfam" id="TIGR00219">
    <property type="entry name" value="mreC"/>
    <property type="match status" value="1"/>
</dbReference>
<dbReference type="PANTHER" id="PTHR34138:SF1">
    <property type="entry name" value="CELL SHAPE-DETERMINING PROTEIN MREC"/>
    <property type="match status" value="1"/>
</dbReference>
<gene>
    <name evidence="8" type="ORF">SAMN05444126_1049</name>
</gene>
<accession>A0A1H9R3D1</accession>
<dbReference type="InterPro" id="IPR042177">
    <property type="entry name" value="Cell/Rod_1"/>
</dbReference>